<reference evidence="1 2" key="1">
    <citation type="submission" date="2018-03" db="EMBL/GenBank/DDBJ databases">
        <title>Genomic Encyclopedia of Type Strains, Phase III (KMG-III): the genomes of soil and plant-associated and newly described type strains.</title>
        <authorList>
            <person name="Whitman W."/>
        </authorList>
    </citation>
    <scope>NUCLEOTIDE SEQUENCE [LARGE SCALE GENOMIC DNA]</scope>
    <source>
        <strain evidence="1 2">VKM Ac-1602</strain>
    </source>
</reference>
<dbReference type="SUPFAM" id="SSF53649">
    <property type="entry name" value="Alkaline phosphatase-like"/>
    <property type="match status" value="1"/>
</dbReference>
<dbReference type="EMBL" id="QGDV01000002">
    <property type="protein sequence ID" value="PWJ66082.1"/>
    <property type="molecule type" value="Genomic_DNA"/>
</dbReference>
<evidence type="ECO:0000313" key="1">
    <source>
        <dbReference type="EMBL" id="PWJ66082.1"/>
    </source>
</evidence>
<comment type="caution">
    <text evidence="1">The sequence shown here is derived from an EMBL/GenBank/DDBJ whole genome shotgun (WGS) entry which is preliminary data.</text>
</comment>
<protein>
    <submittedName>
        <fullName evidence="1">Type I phosphodiesterase/nucleotide pyrophosphatase</fullName>
    </submittedName>
</protein>
<organism evidence="1 2">
    <name type="scientific">Rathayibacter iranicus NCPPB 2253 = VKM Ac-1602</name>
    <dbReference type="NCBI Taxonomy" id="1328868"/>
    <lineage>
        <taxon>Bacteria</taxon>
        <taxon>Bacillati</taxon>
        <taxon>Actinomycetota</taxon>
        <taxon>Actinomycetes</taxon>
        <taxon>Micrococcales</taxon>
        <taxon>Microbacteriaceae</taxon>
        <taxon>Rathayibacter</taxon>
    </lineage>
</organism>
<gene>
    <name evidence="1" type="ORF">B0H03_102229</name>
</gene>
<dbReference type="Proteomes" id="UP000245674">
    <property type="component" value="Unassembled WGS sequence"/>
</dbReference>
<dbReference type="InterPro" id="IPR017850">
    <property type="entry name" value="Alkaline_phosphatase_core_sf"/>
</dbReference>
<proteinExistence type="predicted"/>
<accession>A0ABX5LG57</accession>
<dbReference type="PANTHER" id="PTHR10151">
    <property type="entry name" value="ECTONUCLEOTIDE PYROPHOSPHATASE/PHOSPHODIESTERASE"/>
    <property type="match status" value="1"/>
</dbReference>
<dbReference type="InterPro" id="IPR002591">
    <property type="entry name" value="Phosphodiest/P_Trfase"/>
</dbReference>
<dbReference type="PANTHER" id="PTHR10151:SF120">
    <property type="entry name" value="BIS(5'-ADENOSYL)-TRIPHOSPHATASE"/>
    <property type="match status" value="1"/>
</dbReference>
<dbReference type="Gene3D" id="3.40.720.10">
    <property type="entry name" value="Alkaline Phosphatase, subunit A"/>
    <property type="match status" value="1"/>
</dbReference>
<keyword evidence="2" id="KW-1185">Reference proteome</keyword>
<name>A0ABX5LG57_9MICO</name>
<dbReference type="Pfam" id="PF01663">
    <property type="entry name" value="Phosphodiest"/>
    <property type="match status" value="1"/>
</dbReference>
<sequence length="375" mass="39953">MTLMIPVAPAGRRCLADVLPGALDAILGRPGLLGSRHVERILLVLVDGLGAANLRQRSGHSRVLAPALNRATTLVSGFPTTTASALASLTTGLRPGEHGMVGYRVLDRASDRLVNQLSGWDERMVPEQWQPHPTVFERAVAEGIRTGVIGHPRYAHSGLTRAILRGAEYHSAGTVTERFAAARTLLDRGGRQLVYLYVPELDQVAHARGWESPEWTAALEQLDGELATATRLLGSREGLVVTADHGVIDVPASSHVLLERPLLDGVRHLGGEPRCLQLHLEPGVDADEVAGRWAEAEGERAWIGTRSDMAASGWFGEVGPAAAARMGDVFVAARKAIAYYSASDSSGRSMIGQHGSLTPEETHVPLLGFGALATS</sequence>
<dbReference type="RefSeq" id="WP_237399494.1">
    <property type="nucleotide sequence ID" value="NZ_QGDV01000002.1"/>
</dbReference>
<evidence type="ECO:0000313" key="2">
    <source>
        <dbReference type="Proteomes" id="UP000245674"/>
    </source>
</evidence>